<dbReference type="SUPFAM" id="SSF52540">
    <property type="entry name" value="P-loop containing nucleoside triphosphate hydrolases"/>
    <property type="match status" value="1"/>
</dbReference>
<reference evidence="2" key="1">
    <citation type="submission" date="2020-07" db="EMBL/GenBank/DDBJ databases">
        <title>Huge and variable diversity of episymbiotic CPR bacteria and DPANN archaea in groundwater ecosystems.</title>
        <authorList>
            <person name="He C.Y."/>
            <person name="Keren R."/>
            <person name="Whittaker M."/>
            <person name="Farag I.F."/>
            <person name="Doudna J."/>
            <person name="Cate J.H.D."/>
            <person name="Banfield J.F."/>
        </authorList>
    </citation>
    <scope>NUCLEOTIDE SEQUENCE</scope>
    <source>
        <strain evidence="2">NC_groundwater_1482_Ag_S-0.65um_47_24</strain>
    </source>
</reference>
<dbReference type="Pfam" id="PF12770">
    <property type="entry name" value="CHAT"/>
    <property type="match status" value="1"/>
</dbReference>
<dbReference type="Proteomes" id="UP000772181">
    <property type="component" value="Unassembled WGS sequence"/>
</dbReference>
<comment type="caution">
    <text evidence="2">The sequence shown here is derived from an EMBL/GenBank/DDBJ whole genome shotgun (WGS) entry which is preliminary data.</text>
</comment>
<evidence type="ECO:0000313" key="2">
    <source>
        <dbReference type="EMBL" id="MBI4595412.1"/>
    </source>
</evidence>
<evidence type="ECO:0000259" key="1">
    <source>
        <dbReference type="Pfam" id="PF12770"/>
    </source>
</evidence>
<dbReference type="EMBL" id="JACQWF010000153">
    <property type="protein sequence ID" value="MBI4595412.1"/>
    <property type="molecule type" value="Genomic_DNA"/>
</dbReference>
<feature type="domain" description="CHAT" evidence="1">
    <location>
        <begin position="19"/>
        <end position="273"/>
    </location>
</feature>
<organism evidence="2 3">
    <name type="scientific">Tectimicrobiota bacterium</name>
    <dbReference type="NCBI Taxonomy" id="2528274"/>
    <lineage>
        <taxon>Bacteria</taxon>
        <taxon>Pseudomonadati</taxon>
        <taxon>Nitrospinota/Tectimicrobiota group</taxon>
        <taxon>Candidatus Tectimicrobiota</taxon>
    </lineage>
</organism>
<dbReference type="AlphaFoldDB" id="A0A933LQK4"/>
<name>A0A933LQK4_UNCTE</name>
<dbReference type="InterPro" id="IPR027417">
    <property type="entry name" value="P-loop_NTPase"/>
</dbReference>
<sequence length="685" mass="79011">MAGNEAILINIQSNDHLISQLLWELLYSPDFQFIAASPRFRMIRTIDDNISHAGQKEELSAGPLRILFMACSPDGTEPLLDYEKEEEIVLGAVAELKRKKELEIDMAEGGTLKELKEMLARKDYHLVHLSGHGYYDGRTNTGYLCMENEWGTEKRVSAKELAEILIGCSSVRLLFLSACQSVREDIPNTGLARSLMANGLPVVIGMKQTIGDYAASSLAGSFYRHLTLKRSVAQALQLARSEFAKDHKGNFQWAIPAIFCRSDNTSISIVDWAKPSLPIKDRESSVILYGRVKHLKVGFRGRRREIREYLEMLRKERPSAICITGAGGIGKSTLSSKLTDRLHKSGYMVIPLYGELTPDTFIQGTLNSLVSQNEWEHLDRLKKLSDYNEQLFYIMSNVSGIKETIYLLDNFEDNLKQSAEFKDFKNPFWEETFKTLQEQLPHTLSKMMITCRYSIPKIPEELLLQKPLQEMSEGEVRKLVIFNADYAGISLKQIKEVYRTIGGNPKALEELGKLFKRKDISWDILQEKLEMVKKEMREFTIFEQLYNFLSPEEQSFFRKVSVYLGPVHVDGIKLMEPDEARIKFYLNKLLDYSLIQKYEDPIRDREYYQVHPLNRGHIRAEWWKKGEEERAHREAANYYFPSGDNDFNLGSLIKAVYHLRSGKEYNRSRFGNRLCRTDNFKRFLG</sequence>
<protein>
    <submittedName>
        <fullName evidence="2">CHAT domain-containing protein</fullName>
    </submittedName>
</protein>
<proteinExistence type="predicted"/>
<dbReference type="InterPro" id="IPR024983">
    <property type="entry name" value="CHAT_dom"/>
</dbReference>
<gene>
    <name evidence="2" type="ORF">HY730_03430</name>
</gene>
<evidence type="ECO:0000313" key="3">
    <source>
        <dbReference type="Proteomes" id="UP000772181"/>
    </source>
</evidence>
<dbReference type="Gene3D" id="3.40.50.300">
    <property type="entry name" value="P-loop containing nucleotide triphosphate hydrolases"/>
    <property type="match status" value="1"/>
</dbReference>
<accession>A0A933LQK4</accession>